<dbReference type="GeneID" id="67023513"/>
<dbReference type="InterPro" id="IPR043502">
    <property type="entry name" value="DNA/RNA_pol_sf"/>
</dbReference>
<dbReference type="SUPFAM" id="SSF56672">
    <property type="entry name" value="DNA/RNA polymerases"/>
    <property type="match status" value="1"/>
</dbReference>
<evidence type="ECO:0000313" key="1">
    <source>
        <dbReference type="EMBL" id="QRW19825.1"/>
    </source>
</evidence>
<dbReference type="Proteomes" id="UP000650533">
    <property type="component" value="Chromosome 4"/>
</dbReference>
<evidence type="ECO:0000313" key="2">
    <source>
        <dbReference type="Proteomes" id="UP000650533"/>
    </source>
</evidence>
<dbReference type="RefSeq" id="XP_043180062.1">
    <property type="nucleotide sequence ID" value="XM_043321050.1"/>
</dbReference>
<dbReference type="PANTHER" id="PTHR33050">
    <property type="entry name" value="REVERSE TRANSCRIPTASE DOMAIN-CONTAINING PROTEIN"/>
    <property type="match status" value="1"/>
</dbReference>
<dbReference type="InterPro" id="IPR052055">
    <property type="entry name" value="Hepadnavirus_pol/RT"/>
</dbReference>
<keyword evidence="1" id="KW-0695">RNA-directed DNA polymerase</keyword>
<keyword evidence="1" id="KW-0548">Nucleotidyltransferase</keyword>
<accession>A0A8H8NUL2</accession>
<dbReference type="GO" id="GO:0003964">
    <property type="term" value="F:RNA-directed DNA polymerase activity"/>
    <property type="evidence" value="ECO:0007669"/>
    <property type="project" value="UniProtKB-KW"/>
</dbReference>
<dbReference type="EMBL" id="CP059661">
    <property type="protein sequence ID" value="QRW19825.1"/>
    <property type="molecule type" value="Genomic_DNA"/>
</dbReference>
<name>A0A8H8NUL2_9AGAM</name>
<protein>
    <submittedName>
        <fullName evidence="1">Reverse transcriptase (RNA-dependent DNA polymerase) domain-containing protein</fullName>
    </submittedName>
</protein>
<dbReference type="AlphaFoldDB" id="A0A8H8NUL2"/>
<dbReference type="InterPro" id="IPR043128">
    <property type="entry name" value="Rev_trsase/Diguanyl_cyclase"/>
</dbReference>
<gene>
    <name evidence="1" type="ORF">RhiXN_01231</name>
</gene>
<organism evidence="1 2">
    <name type="scientific">Rhizoctonia solani</name>
    <dbReference type="NCBI Taxonomy" id="456999"/>
    <lineage>
        <taxon>Eukaryota</taxon>
        <taxon>Fungi</taxon>
        <taxon>Dikarya</taxon>
        <taxon>Basidiomycota</taxon>
        <taxon>Agaricomycotina</taxon>
        <taxon>Agaricomycetes</taxon>
        <taxon>Cantharellales</taxon>
        <taxon>Ceratobasidiaceae</taxon>
        <taxon>Rhizoctonia</taxon>
    </lineage>
</organism>
<dbReference type="PANTHER" id="PTHR33050:SF7">
    <property type="entry name" value="RIBONUCLEASE H"/>
    <property type="match status" value="1"/>
</dbReference>
<keyword evidence="1" id="KW-0808">Transferase</keyword>
<dbReference type="Gene3D" id="3.10.10.10">
    <property type="entry name" value="HIV Type 1 Reverse Transcriptase, subunit A, domain 1"/>
    <property type="match status" value="1"/>
</dbReference>
<sequence>MAGVSATSSMVPKDVPPLDASMVPTSDLSVASTAIMHKTAQIDPQKIVTPLIPAAWHSCLENLKLLHMFSNVPVGLTQGFQLGASWALSSTSTLPNHKSAHDSPSIIDSHTSKELVLGCYSDPFLHTSLFNLIGHFCSALLGLVSKPSSPGEFRMVQDFSFSHSEGQNNPVNSEINVEEFPCIWGLFDNVVQALLDLPEGSSAATFDVDTAYQCIPIHPDNQPSTIVSWHNQLYIDHCAPFGAASSNGLFAQCSNVMLMILKASLGCCIVKWVDDYVIIRPPHDLPGGNTVEQDIYNVALLLGWPWKSTKTKPFASSFIFLGSKWLIPAQEVSILPKKQHRFLNKIAVWLNADRVLLKSTQQLIGSLVHCTNVVCNGREWLAGLIHFSTTFPHAHCFCFIVCAKPALATQDTLWWQAKLSANVCCCTISPPPLAYPHKFFMDVSMSFGIATSVDNHWAAWQLMQGWRSNSCNIGWAKILALEMTLESAIAYSICNLLLHFCLDNQDIIFAMAASRLHNLEQNNAIKCIFACSAQFGLHINTSHIASDENPADPLSCGVPIHTMPHCLWSTPIPAHLAALLAFTLLSL</sequence>
<reference evidence="1" key="1">
    <citation type="submission" date="2020-05" db="EMBL/GenBank/DDBJ databases">
        <title>Evolutionary and genomic comparisons of hybrid uninucleate and nonhybrid Rhizoctonia fungi.</title>
        <authorList>
            <person name="Li C."/>
            <person name="Chen X."/>
        </authorList>
    </citation>
    <scope>NUCLEOTIDE SEQUENCE</scope>
    <source>
        <strain evidence="1">AG-1 IA</strain>
    </source>
</reference>
<proteinExistence type="predicted"/>
<dbReference type="Gene3D" id="3.30.70.270">
    <property type="match status" value="1"/>
</dbReference>
<dbReference type="KEGG" id="rsx:RhiXN_01231"/>